<proteinExistence type="predicted"/>
<evidence type="ECO:0000256" key="1">
    <source>
        <dbReference type="SAM" id="MobiDB-lite"/>
    </source>
</evidence>
<feature type="compositionally biased region" description="Basic and acidic residues" evidence="1">
    <location>
        <begin position="11"/>
        <end position="23"/>
    </location>
</feature>
<gene>
    <name evidence="2" type="ORF">WMSIL1_LOCUS14200</name>
</gene>
<protein>
    <submittedName>
        <fullName evidence="2">Uncharacterized protein</fullName>
    </submittedName>
</protein>
<accession>A0A564ZB51</accession>
<dbReference type="AlphaFoldDB" id="A0A564ZB51"/>
<evidence type="ECO:0000313" key="3">
    <source>
        <dbReference type="Proteomes" id="UP000321570"/>
    </source>
</evidence>
<dbReference type="EMBL" id="CABIJS010000707">
    <property type="protein sequence ID" value="VUZ56612.1"/>
    <property type="molecule type" value="Genomic_DNA"/>
</dbReference>
<sequence>MMASVELHSQSLKERQADEDRTDQVPSGGKSTEENDTKLASTWDLISPVLICLPFLKALRMEFHACHHRKS</sequence>
<dbReference type="Proteomes" id="UP000321570">
    <property type="component" value="Unassembled WGS sequence"/>
</dbReference>
<keyword evidence="3" id="KW-1185">Reference proteome</keyword>
<organism evidence="2 3">
    <name type="scientific">Hymenolepis diminuta</name>
    <name type="common">Rat tapeworm</name>
    <dbReference type="NCBI Taxonomy" id="6216"/>
    <lineage>
        <taxon>Eukaryota</taxon>
        <taxon>Metazoa</taxon>
        <taxon>Spiralia</taxon>
        <taxon>Lophotrochozoa</taxon>
        <taxon>Platyhelminthes</taxon>
        <taxon>Cestoda</taxon>
        <taxon>Eucestoda</taxon>
        <taxon>Cyclophyllidea</taxon>
        <taxon>Hymenolepididae</taxon>
        <taxon>Hymenolepis</taxon>
    </lineage>
</organism>
<reference evidence="2 3" key="1">
    <citation type="submission" date="2019-07" db="EMBL/GenBank/DDBJ databases">
        <authorList>
            <person name="Jastrzebski P J."/>
            <person name="Paukszto L."/>
            <person name="Jastrzebski P J."/>
        </authorList>
    </citation>
    <scope>NUCLEOTIDE SEQUENCE [LARGE SCALE GENOMIC DNA]</scope>
    <source>
        <strain evidence="2 3">WMS-il1</strain>
    </source>
</reference>
<name>A0A564ZB51_HYMDI</name>
<evidence type="ECO:0000313" key="2">
    <source>
        <dbReference type="EMBL" id="VUZ56612.1"/>
    </source>
</evidence>
<feature type="region of interest" description="Disordered" evidence="1">
    <location>
        <begin position="1"/>
        <end position="38"/>
    </location>
</feature>